<dbReference type="AlphaFoldDB" id="A0A371HKW9"/>
<keyword evidence="2" id="KW-1185">Reference proteome</keyword>
<gene>
    <name evidence="1" type="ORF">CR513_13041</name>
</gene>
<name>A0A371HKW9_MUCPR</name>
<evidence type="ECO:0000313" key="2">
    <source>
        <dbReference type="Proteomes" id="UP000257109"/>
    </source>
</evidence>
<feature type="non-terminal residue" evidence="1">
    <location>
        <position position="1"/>
    </location>
</feature>
<dbReference type="GO" id="GO:0003676">
    <property type="term" value="F:nucleic acid binding"/>
    <property type="evidence" value="ECO:0007669"/>
    <property type="project" value="InterPro"/>
</dbReference>
<evidence type="ECO:0008006" key="3">
    <source>
        <dbReference type="Google" id="ProtNLM"/>
    </source>
</evidence>
<dbReference type="InterPro" id="IPR036397">
    <property type="entry name" value="RNaseH_sf"/>
</dbReference>
<dbReference type="InterPro" id="IPR012337">
    <property type="entry name" value="RNaseH-like_sf"/>
</dbReference>
<protein>
    <recommendedName>
        <fullName evidence="3">Copia protein</fullName>
    </recommendedName>
</protein>
<comment type="caution">
    <text evidence="1">The sequence shown here is derived from an EMBL/GenBank/DDBJ whole genome shotgun (WGS) entry which is preliminary data.</text>
</comment>
<proteinExistence type="predicted"/>
<dbReference type="PANTHER" id="PTHR42648:SF28">
    <property type="entry name" value="TRANSPOSON-ENCODED PROTEIN WITH RIBONUCLEASE H-LIKE AND RETROVIRUS ZINC FINGER-LIKE DOMAINS"/>
    <property type="match status" value="1"/>
</dbReference>
<dbReference type="EMBL" id="QJKJ01002311">
    <property type="protein sequence ID" value="RDY03384.1"/>
    <property type="molecule type" value="Genomic_DNA"/>
</dbReference>
<sequence length="205" mass="24165">MLLILITKYCKHVHEIQNEILKPLDLPEFEVYVECIKGKRTNIRKLGVERVKDVLELIHVDICGPFPTTSWNEQQYFIIFINDYSSLSTLKLNFNLERKLKLSNLIMMVNTMENNIQGRLHFFSKCRIVLQYTMLGKPNMNGYVRSMISDSSSLLESLWREALKTIVYILNKVPSKVVNKILYELWTNKMLSIKHLHIWDCPTKE</sequence>
<dbReference type="Gene3D" id="3.30.420.10">
    <property type="entry name" value="Ribonuclease H-like superfamily/Ribonuclease H"/>
    <property type="match status" value="1"/>
</dbReference>
<dbReference type="OrthoDB" id="1435935at2759"/>
<organism evidence="1 2">
    <name type="scientific">Mucuna pruriens</name>
    <name type="common">Velvet bean</name>
    <name type="synonym">Dolichos pruriens</name>
    <dbReference type="NCBI Taxonomy" id="157652"/>
    <lineage>
        <taxon>Eukaryota</taxon>
        <taxon>Viridiplantae</taxon>
        <taxon>Streptophyta</taxon>
        <taxon>Embryophyta</taxon>
        <taxon>Tracheophyta</taxon>
        <taxon>Spermatophyta</taxon>
        <taxon>Magnoliopsida</taxon>
        <taxon>eudicotyledons</taxon>
        <taxon>Gunneridae</taxon>
        <taxon>Pentapetalae</taxon>
        <taxon>rosids</taxon>
        <taxon>fabids</taxon>
        <taxon>Fabales</taxon>
        <taxon>Fabaceae</taxon>
        <taxon>Papilionoideae</taxon>
        <taxon>50 kb inversion clade</taxon>
        <taxon>NPAAA clade</taxon>
        <taxon>indigoferoid/millettioid clade</taxon>
        <taxon>Phaseoleae</taxon>
        <taxon>Mucuna</taxon>
    </lineage>
</organism>
<dbReference type="SUPFAM" id="SSF53098">
    <property type="entry name" value="Ribonuclease H-like"/>
    <property type="match status" value="1"/>
</dbReference>
<reference evidence="1" key="1">
    <citation type="submission" date="2018-05" db="EMBL/GenBank/DDBJ databases">
        <title>Draft genome of Mucuna pruriens seed.</title>
        <authorList>
            <person name="Nnadi N.E."/>
            <person name="Vos R."/>
            <person name="Hasami M.H."/>
            <person name="Devisetty U.K."/>
            <person name="Aguiy J.C."/>
        </authorList>
    </citation>
    <scope>NUCLEOTIDE SEQUENCE [LARGE SCALE GENOMIC DNA]</scope>
    <source>
        <strain evidence="1">JCA_2017</strain>
    </source>
</reference>
<dbReference type="Proteomes" id="UP000257109">
    <property type="component" value="Unassembled WGS sequence"/>
</dbReference>
<accession>A0A371HKW9</accession>
<dbReference type="InterPro" id="IPR039537">
    <property type="entry name" value="Retrotran_Ty1/copia-like"/>
</dbReference>
<evidence type="ECO:0000313" key="1">
    <source>
        <dbReference type="EMBL" id="RDY03384.1"/>
    </source>
</evidence>
<dbReference type="PANTHER" id="PTHR42648">
    <property type="entry name" value="TRANSPOSASE, PUTATIVE-RELATED"/>
    <property type="match status" value="1"/>
</dbReference>